<keyword evidence="3" id="KW-1185">Reference proteome</keyword>
<organism evidence="3 4">
    <name type="scientific">Galendromus occidentalis</name>
    <name type="common">western predatory mite</name>
    <dbReference type="NCBI Taxonomy" id="34638"/>
    <lineage>
        <taxon>Eukaryota</taxon>
        <taxon>Metazoa</taxon>
        <taxon>Ecdysozoa</taxon>
        <taxon>Arthropoda</taxon>
        <taxon>Chelicerata</taxon>
        <taxon>Arachnida</taxon>
        <taxon>Acari</taxon>
        <taxon>Parasitiformes</taxon>
        <taxon>Mesostigmata</taxon>
        <taxon>Gamasina</taxon>
        <taxon>Phytoseioidea</taxon>
        <taxon>Phytoseiidae</taxon>
        <taxon>Typhlodrominae</taxon>
        <taxon>Galendromus</taxon>
    </lineage>
</organism>
<dbReference type="InterPro" id="IPR026111">
    <property type="entry name" value="Abra"/>
</dbReference>
<dbReference type="Proteomes" id="UP000694867">
    <property type="component" value="Unplaced"/>
</dbReference>
<dbReference type="PANTHER" id="PTHR22739:SF7">
    <property type="entry name" value="EG:152A3.3 PROTEIN-RELATED"/>
    <property type="match status" value="1"/>
</dbReference>
<dbReference type="GeneID" id="100905598"/>
<evidence type="ECO:0000313" key="4">
    <source>
        <dbReference type="RefSeq" id="XP_028968744.1"/>
    </source>
</evidence>
<dbReference type="SMART" id="SM01283">
    <property type="entry name" value="Costars"/>
    <property type="match status" value="1"/>
</dbReference>
<dbReference type="PANTHER" id="PTHR22739">
    <property type="entry name" value="STRIATED MUSCLE ACTIVATOR OF RHO-DEPENDENT SIGNALING-RELATED"/>
    <property type="match status" value="1"/>
</dbReference>
<evidence type="ECO:0000259" key="2">
    <source>
        <dbReference type="SMART" id="SM01283"/>
    </source>
</evidence>
<sequence>MGDVVKCDVDGQGMLHGHDTGTVSSTRVVDPRMNMKGKVAMWQQKADNHAEKQKYNFFSDKDGCGVKRVIDKNDPNYGRPEAGSKTDLRGQKAQREILKEVRELCEIIDEVGYHKKDGTVIITFGQLFDLWTVISDKLVGTMLRARKKGLIDFEGEMLFQRRDDHVIVSLVKDMNEVNEMFNYTGPRMTLGHVRRQIEAELPQHLLD</sequence>
<protein>
    <submittedName>
        <fullName evidence="4">Actin-binding Rho-activating protein</fullName>
    </submittedName>
</protein>
<feature type="domain" description="Costars" evidence="2">
    <location>
        <begin position="95"/>
        <end position="171"/>
    </location>
</feature>
<feature type="region of interest" description="Disordered" evidence="1">
    <location>
        <begin position="69"/>
        <end position="90"/>
    </location>
</feature>
<dbReference type="Gene3D" id="1.10.10.1540">
    <property type="entry name" value="Costar domain"/>
    <property type="match status" value="1"/>
</dbReference>
<evidence type="ECO:0000256" key="1">
    <source>
        <dbReference type="SAM" id="MobiDB-lite"/>
    </source>
</evidence>
<accession>A0AAJ7WIV3</accession>
<dbReference type="KEGG" id="goe:100905598"/>
<dbReference type="AlphaFoldDB" id="A0AAJ7WIV3"/>
<dbReference type="GO" id="GO:0035025">
    <property type="term" value="P:positive regulation of Rho protein signal transduction"/>
    <property type="evidence" value="ECO:0007669"/>
    <property type="project" value="InterPro"/>
</dbReference>
<reference evidence="4" key="1">
    <citation type="submission" date="2025-08" db="UniProtKB">
        <authorList>
            <consortium name="RefSeq"/>
        </authorList>
    </citation>
    <scope>IDENTIFICATION</scope>
</reference>
<dbReference type="GO" id="GO:0045944">
    <property type="term" value="P:positive regulation of transcription by RNA polymerase II"/>
    <property type="evidence" value="ECO:0007669"/>
    <property type="project" value="TreeGrafter"/>
</dbReference>
<evidence type="ECO:0000313" key="3">
    <source>
        <dbReference type="Proteomes" id="UP000694867"/>
    </source>
</evidence>
<gene>
    <name evidence="4" type="primary">LOC100905598</name>
</gene>
<dbReference type="RefSeq" id="XP_028968744.1">
    <property type="nucleotide sequence ID" value="XM_029112911.1"/>
</dbReference>
<name>A0AAJ7WIV3_9ACAR</name>
<proteinExistence type="predicted"/>
<dbReference type="Pfam" id="PF14705">
    <property type="entry name" value="Costars"/>
    <property type="match status" value="1"/>
</dbReference>
<dbReference type="GO" id="GO:0003779">
    <property type="term" value="F:actin binding"/>
    <property type="evidence" value="ECO:0007669"/>
    <property type="project" value="InterPro"/>
</dbReference>
<dbReference type="InterPro" id="IPR038095">
    <property type="entry name" value="Costars_sf"/>
</dbReference>
<dbReference type="GO" id="GO:0030017">
    <property type="term" value="C:sarcomere"/>
    <property type="evidence" value="ECO:0007669"/>
    <property type="project" value="TreeGrafter"/>
</dbReference>
<dbReference type="InterPro" id="IPR027817">
    <property type="entry name" value="Costars_dom"/>
</dbReference>